<keyword evidence="3" id="KW-0645">Protease</keyword>
<proteinExistence type="predicted"/>
<feature type="transmembrane region" description="Helical" evidence="1">
    <location>
        <begin position="148"/>
        <end position="166"/>
    </location>
</feature>
<name>A0A8J8F9X8_9BACT</name>
<organism evidence="3 4">
    <name type="scientific">Limnovirga soli</name>
    <dbReference type="NCBI Taxonomy" id="2656915"/>
    <lineage>
        <taxon>Bacteria</taxon>
        <taxon>Pseudomonadati</taxon>
        <taxon>Bacteroidota</taxon>
        <taxon>Chitinophagia</taxon>
        <taxon>Chitinophagales</taxon>
        <taxon>Chitinophagaceae</taxon>
        <taxon>Limnovirga</taxon>
    </lineage>
</organism>
<keyword evidence="1" id="KW-0472">Membrane</keyword>
<feature type="transmembrane region" description="Helical" evidence="1">
    <location>
        <begin position="194"/>
        <end position="216"/>
    </location>
</feature>
<feature type="transmembrane region" description="Helical" evidence="1">
    <location>
        <begin position="30"/>
        <end position="47"/>
    </location>
</feature>
<protein>
    <submittedName>
        <fullName evidence="3">CPBP family intramembrane metalloprotease</fullName>
    </submittedName>
</protein>
<keyword evidence="1" id="KW-1133">Transmembrane helix</keyword>
<dbReference type="InterPro" id="IPR003675">
    <property type="entry name" value="Rce1/LyrA-like_dom"/>
</dbReference>
<keyword evidence="4" id="KW-1185">Reference proteome</keyword>
<dbReference type="AlphaFoldDB" id="A0A8J8F9X8"/>
<keyword evidence="1" id="KW-0812">Transmembrane</keyword>
<comment type="caution">
    <text evidence="3">The sequence shown here is derived from an EMBL/GenBank/DDBJ whole genome shotgun (WGS) entry which is preliminary data.</text>
</comment>
<accession>A0A8J8F9X8</accession>
<dbReference type="EMBL" id="WHPF01000001">
    <property type="protein sequence ID" value="NNV54118.1"/>
    <property type="molecule type" value="Genomic_DNA"/>
</dbReference>
<dbReference type="GO" id="GO:0004175">
    <property type="term" value="F:endopeptidase activity"/>
    <property type="evidence" value="ECO:0007669"/>
    <property type="project" value="UniProtKB-ARBA"/>
</dbReference>
<feature type="transmembrane region" description="Helical" evidence="1">
    <location>
        <begin position="112"/>
        <end position="136"/>
    </location>
</feature>
<dbReference type="GO" id="GO:0008237">
    <property type="term" value="F:metallopeptidase activity"/>
    <property type="evidence" value="ECO:0007669"/>
    <property type="project" value="UniProtKB-KW"/>
</dbReference>
<dbReference type="Pfam" id="PF02517">
    <property type="entry name" value="Rce1-like"/>
    <property type="match status" value="1"/>
</dbReference>
<reference evidence="3" key="1">
    <citation type="submission" date="2019-10" db="EMBL/GenBank/DDBJ databases">
        <title>Draft genome sequence of Panacibacter sp. KCS-6.</title>
        <authorList>
            <person name="Yim K.J."/>
        </authorList>
    </citation>
    <scope>NUCLEOTIDE SEQUENCE</scope>
    <source>
        <strain evidence="3">KCS-6</strain>
    </source>
</reference>
<evidence type="ECO:0000256" key="1">
    <source>
        <dbReference type="SAM" id="Phobius"/>
    </source>
</evidence>
<dbReference type="PANTHER" id="PTHR39430">
    <property type="entry name" value="MEMBRANE-ASSOCIATED PROTEASE-RELATED"/>
    <property type="match status" value="1"/>
</dbReference>
<dbReference type="RefSeq" id="WP_171606025.1">
    <property type="nucleotide sequence ID" value="NZ_WHPF01000001.1"/>
</dbReference>
<feature type="domain" description="CAAX prenyl protease 2/Lysostaphin resistance protein A-like" evidence="2">
    <location>
        <begin position="113"/>
        <end position="206"/>
    </location>
</feature>
<dbReference type="PANTHER" id="PTHR39430:SF1">
    <property type="entry name" value="PROTEASE"/>
    <property type="match status" value="1"/>
</dbReference>
<evidence type="ECO:0000313" key="4">
    <source>
        <dbReference type="Proteomes" id="UP000598971"/>
    </source>
</evidence>
<gene>
    <name evidence="3" type="ORF">GD597_01515</name>
</gene>
<dbReference type="Proteomes" id="UP000598971">
    <property type="component" value="Unassembled WGS sequence"/>
</dbReference>
<evidence type="ECO:0000259" key="2">
    <source>
        <dbReference type="Pfam" id="PF02517"/>
    </source>
</evidence>
<feature type="transmembrane region" description="Helical" evidence="1">
    <location>
        <begin position="7"/>
        <end position="24"/>
    </location>
</feature>
<keyword evidence="3" id="KW-0482">Metalloprotease</keyword>
<feature type="transmembrane region" description="Helical" evidence="1">
    <location>
        <begin position="172"/>
        <end position="189"/>
    </location>
</feature>
<feature type="transmembrane region" description="Helical" evidence="1">
    <location>
        <begin position="67"/>
        <end position="92"/>
    </location>
</feature>
<dbReference type="GO" id="GO:0080120">
    <property type="term" value="P:CAAX-box protein maturation"/>
    <property type="evidence" value="ECO:0007669"/>
    <property type="project" value="UniProtKB-ARBA"/>
</dbReference>
<evidence type="ECO:0000313" key="3">
    <source>
        <dbReference type="EMBL" id="NNV54118.1"/>
    </source>
</evidence>
<sequence length="217" mass="24881">MATNLKNIILTALAICVVTILPHLEIIPLPFGYVIPILLFIWLYLKFDKKNFSSLGFSFKTFNLKSFLIGTIAGVLIFSFLYFIFFPLLNYIVELPDTNVELYDNLKANTGLYIFLLIMGWLVGGIYVEIVFHGFIFTYIEKLLPRRISLTVGFLITNLIFALYHFQLGYDGVINAFLAGIGYHIVILMNKKNLWYGIICHAIFDTIALTFLYLGYI</sequence>
<keyword evidence="3" id="KW-0378">Hydrolase</keyword>